<keyword evidence="2" id="KW-1185">Reference proteome</keyword>
<dbReference type="Gene3D" id="3.90.280.10">
    <property type="entry name" value="PEBP-like"/>
    <property type="match status" value="1"/>
</dbReference>
<name>A0A0S2KH38_9GAMM</name>
<dbReference type="PANTHER" id="PTHR30289:SF1">
    <property type="entry name" value="PEBP (PHOSPHATIDYLETHANOLAMINE-BINDING PROTEIN) FAMILY PROTEIN"/>
    <property type="match status" value="1"/>
</dbReference>
<proteinExistence type="predicted"/>
<evidence type="ECO:0008006" key="3">
    <source>
        <dbReference type="Google" id="ProtNLM"/>
    </source>
</evidence>
<sequence>MLFATIIPEDYKMKGFLSFKPALAAIAMSALIINSVIAAEMEDTITVASTAFEHHGTTPLKYTAYGDNVSPQLTWSNLPAGTVQLALVMDDPIAPTPQPFVHWVAYNIPADAAEIPEGLTRDVRVTGVAGLDGMINGLNGLRQAGYFGPRPPQDGKLHAYHFRVYALDAALNLPEGLNKDQLLEAIDGHVLGTGMLMGHYERE</sequence>
<dbReference type="NCBIfam" id="TIGR00481">
    <property type="entry name" value="YbhB/YbcL family Raf kinase inhibitor-like protein"/>
    <property type="match status" value="1"/>
</dbReference>
<gene>
    <name evidence="1" type="ORF">PS2015_2864</name>
</gene>
<dbReference type="KEGG" id="pspi:PS2015_2864"/>
<organism evidence="1 2">
    <name type="scientific">Pseudohongiella spirulinae</name>
    <dbReference type="NCBI Taxonomy" id="1249552"/>
    <lineage>
        <taxon>Bacteria</taxon>
        <taxon>Pseudomonadati</taxon>
        <taxon>Pseudomonadota</taxon>
        <taxon>Gammaproteobacteria</taxon>
        <taxon>Pseudomonadales</taxon>
        <taxon>Pseudohongiellaceae</taxon>
        <taxon>Pseudohongiella</taxon>
    </lineage>
</organism>
<evidence type="ECO:0000313" key="1">
    <source>
        <dbReference type="EMBL" id="ALO47493.1"/>
    </source>
</evidence>
<dbReference type="InterPro" id="IPR008914">
    <property type="entry name" value="PEBP"/>
</dbReference>
<evidence type="ECO:0000313" key="2">
    <source>
        <dbReference type="Proteomes" id="UP000065641"/>
    </source>
</evidence>
<dbReference type="OrthoDB" id="9797506at2"/>
<dbReference type="InterPro" id="IPR005247">
    <property type="entry name" value="YbhB_YbcL/LppC-like"/>
</dbReference>
<accession>A0A0S2KH38</accession>
<dbReference type="SUPFAM" id="SSF49777">
    <property type="entry name" value="PEBP-like"/>
    <property type="match status" value="1"/>
</dbReference>
<dbReference type="InterPro" id="IPR036610">
    <property type="entry name" value="PEBP-like_sf"/>
</dbReference>
<dbReference type="Proteomes" id="UP000065641">
    <property type="component" value="Chromosome"/>
</dbReference>
<dbReference type="EMBL" id="CP013189">
    <property type="protein sequence ID" value="ALO47493.1"/>
    <property type="molecule type" value="Genomic_DNA"/>
</dbReference>
<protein>
    <recommendedName>
        <fullName evidence="3">Phosphatidylethanolamine-binding protein</fullName>
    </recommendedName>
</protein>
<dbReference type="Pfam" id="PF01161">
    <property type="entry name" value="PBP"/>
    <property type="match status" value="1"/>
</dbReference>
<dbReference type="STRING" id="1249552.PS2015_2864"/>
<dbReference type="CDD" id="cd00865">
    <property type="entry name" value="PEBP_bact_arch"/>
    <property type="match status" value="1"/>
</dbReference>
<reference evidence="1 2" key="1">
    <citation type="submission" date="2015-11" db="EMBL/GenBank/DDBJ databases">
        <authorList>
            <person name="Zhang Y."/>
            <person name="Guo Z."/>
        </authorList>
    </citation>
    <scope>NUCLEOTIDE SEQUENCE [LARGE SCALE GENOMIC DNA]</scope>
    <source>
        <strain evidence="1 2">KCTC 32221</strain>
    </source>
</reference>
<dbReference type="AlphaFoldDB" id="A0A0S2KH38"/>
<dbReference type="PANTHER" id="PTHR30289">
    <property type="entry name" value="UNCHARACTERIZED PROTEIN YBCL-RELATED"/>
    <property type="match status" value="1"/>
</dbReference>